<dbReference type="PROSITE" id="PS51898">
    <property type="entry name" value="TYR_RECOMBINASE"/>
    <property type="match status" value="1"/>
</dbReference>
<gene>
    <name evidence="9" type="primary">xerC</name>
    <name evidence="12" type="ORF">SAMN04487977_101194</name>
</gene>
<feature type="active site" evidence="9">
    <location>
        <position position="171"/>
    </location>
</feature>
<evidence type="ECO:0000259" key="11">
    <source>
        <dbReference type="PROSITE" id="PS51900"/>
    </source>
</evidence>
<keyword evidence="8 9" id="KW-0131">Cell cycle</keyword>
<feature type="active site" evidence="9">
    <location>
        <position position="245"/>
    </location>
</feature>
<dbReference type="InterPro" id="IPR050090">
    <property type="entry name" value="Tyrosine_recombinase_XerCD"/>
</dbReference>
<feature type="active site" evidence="9">
    <location>
        <position position="147"/>
    </location>
</feature>
<dbReference type="InterPro" id="IPR013762">
    <property type="entry name" value="Integrase-like_cat_sf"/>
</dbReference>
<dbReference type="Proteomes" id="UP000182360">
    <property type="component" value="Unassembled WGS sequence"/>
</dbReference>
<dbReference type="Gene3D" id="1.10.443.10">
    <property type="entry name" value="Intergrase catalytic core"/>
    <property type="match status" value="1"/>
</dbReference>
<dbReference type="Gene3D" id="1.10.150.130">
    <property type="match status" value="1"/>
</dbReference>
<dbReference type="OrthoDB" id="341301at2"/>
<evidence type="ECO:0000256" key="6">
    <source>
        <dbReference type="ARBA" id="ARBA00023125"/>
    </source>
</evidence>
<protein>
    <recommendedName>
        <fullName evidence="9">Tyrosine recombinase XerC</fullName>
    </recommendedName>
</protein>
<proteinExistence type="inferred from homology"/>
<evidence type="ECO:0000256" key="9">
    <source>
        <dbReference type="HAMAP-Rule" id="MF_01808"/>
    </source>
</evidence>
<evidence type="ECO:0000256" key="8">
    <source>
        <dbReference type="ARBA" id="ARBA00023306"/>
    </source>
</evidence>
<dbReference type="GO" id="GO:0006313">
    <property type="term" value="P:DNA transposition"/>
    <property type="evidence" value="ECO:0007669"/>
    <property type="project" value="UniProtKB-UniRule"/>
</dbReference>
<dbReference type="GO" id="GO:0009037">
    <property type="term" value="F:tyrosine-based site-specific recombinase activity"/>
    <property type="evidence" value="ECO:0007669"/>
    <property type="project" value="UniProtKB-UniRule"/>
</dbReference>
<feature type="domain" description="Tyr recombinase" evidence="10">
    <location>
        <begin position="106"/>
        <end position="293"/>
    </location>
</feature>
<evidence type="ECO:0000256" key="7">
    <source>
        <dbReference type="ARBA" id="ARBA00023172"/>
    </source>
</evidence>
<evidence type="ECO:0000256" key="3">
    <source>
        <dbReference type="ARBA" id="ARBA00022618"/>
    </source>
</evidence>
<name>A0A1H9A3Q6_9SPIR</name>
<dbReference type="InterPro" id="IPR010998">
    <property type="entry name" value="Integrase_recombinase_N"/>
</dbReference>
<keyword evidence="3 9" id="KW-0132">Cell division</keyword>
<dbReference type="HAMAP" id="MF_01808">
    <property type="entry name" value="Recomb_XerC_XerD"/>
    <property type="match status" value="1"/>
</dbReference>
<evidence type="ECO:0000256" key="2">
    <source>
        <dbReference type="ARBA" id="ARBA00022490"/>
    </source>
</evidence>
<dbReference type="GO" id="GO:0051301">
    <property type="term" value="P:cell division"/>
    <property type="evidence" value="ECO:0007669"/>
    <property type="project" value="UniProtKB-KW"/>
</dbReference>
<keyword evidence="5 9" id="KW-0229">DNA integration</keyword>
<evidence type="ECO:0000313" key="13">
    <source>
        <dbReference type="Proteomes" id="UP000182360"/>
    </source>
</evidence>
<dbReference type="GO" id="GO:0003677">
    <property type="term" value="F:DNA binding"/>
    <property type="evidence" value="ECO:0007669"/>
    <property type="project" value="UniProtKB-UniRule"/>
</dbReference>
<dbReference type="STRING" id="163.SAMN04487775_10812"/>
<dbReference type="PANTHER" id="PTHR30349">
    <property type="entry name" value="PHAGE INTEGRASE-RELATED"/>
    <property type="match status" value="1"/>
</dbReference>
<dbReference type="Pfam" id="PF02899">
    <property type="entry name" value="Phage_int_SAM_1"/>
    <property type="match status" value="1"/>
</dbReference>
<dbReference type="GO" id="GO:0007059">
    <property type="term" value="P:chromosome segregation"/>
    <property type="evidence" value="ECO:0007669"/>
    <property type="project" value="UniProtKB-UniRule"/>
</dbReference>
<dbReference type="InterPro" id="IPR044068">
    <property type="entry name" value="CB"/>
</dbReference>
<dbReference type="CDD" id="cd00798">
    <property type="entry name" value="INT_XerDC_C"/>
    <property type="match status" value="1"/>
</dbReference>
<comment type="function">
    <text evidence="9">Site-specific tyrosine recombinase, which acts by catalyzing the cutting and rejoining of the recombining DNA molecules. The XerC-XerD complex is essential to convert dimers of the bacterial chromosome into monomers to permit their segregation at cell division. It also contributes to the segregational stability of plasmids.</text>
</comment>
<evidence type="ECO:0000256" key="5">
    <source>
        <dbReference type="ARBA" id="ARBA00022908"/>
    </source>
</evidence>
<feature type="domain" description="Core-binding (CB)" evidence="11">
    <location>
        <begin position="1"/>
        <end position="85"/>
    </location>
</feature>
<dbReference type="InterPro" id="IPR023009">
    <property type="entry name" value="Tyrosine_recombinase_XerC/XerD"/>
</dbReference>
<dbReference type="RefSeq" id="WP_074640050.1">
    <property type="nucleotide sequence ID" value="NZ_FOFU01000001.1"/>
</dbReference>
<dbReference type="PROSITE" id="PS51900">
    <property type="entry name" value="CB"/>
    <property type="match status" value="1"/>
</dbReference>
<dbReference type="Pfam" id="PF00589">
    <property type="entry name" value="Phage_integrase"/>
    <property type="match status" value="1"/>
</dbReference>
<dbReference type="AlphaFoldDB" id="A0A1H9A3Q6"/>
<dbReference type="EMBL" id="FOFU01000001">
    <property type="protein sequence ID" value="SEP71294.1"/>
    <property type="molecule type" value="Genomic_DNA"/>
</dbReference>
<dbReference type="InterPro" id="IPR011010">
    <property type="entry name" value="DNA_brk_join_enz"/>
</dbReference>
<dbReference type="GO" id="GO:0005737">
    <property type="term" value="C:cytoplasm"/>
    <property type="evidence" value="ECO:0007669"/>
    <property type="project" value="UniProtKB-SubCell"/>
</dbReference>
<evidence type="ECO:0000313" key="12">
    <source>
        <dbReference type="EMBL" id="SEP71294.1"/>
    </source>
</evidence>
<reference evidence="12 13" key="1">
    <citation type="submission" date="2016-10" db="EMBL/GenBank/DDBJ databases">
        <authorList>
            <person name="de Groot N.N."/>
        </authorList>
    </citation>
    <scope>NUCLEOTIDE SEQUENCE [LARGE SCALE GENOMIC DNA]</scope>
    <source>
        <strain evidence="12 13">B25</strain>
    </source>
</reference>
<keyword evidence="13" id="KW-1185">Reference proteome</keyword>
<dbReference type="InterPro" id="IPR002104">
    <property type="entry name" value="Integrase_catalytic"/>
</dbReference>
<feature type="active site" evidence="9">
    <location>
        <position position="271"/>
    </location>
</feature>
<dbReference type="PANTHER" id="PTHR30349:SF77">
    <property type="entry name" value="TYROSINE RECOMBINASE XERC"/>
    <property type="match status" value="1"/>
</dbReference>
<evidence type="ECO:0000259" key="10">
    <source>
        <dbReference type="PROSITE" id="PS51898"/>
    </source>
</evidence>
<keyword evidence="2 9" id="KW-0963">Cytoplasm</keyword>
<keyword evidence="6 9" id="KW-0238">DNA-binding</keyword>
<comment type="subcellular location">
    <subcellularLocation>
        <location evidence="1 9">Cytoplasm</location>
    </subcellularLocation>
</comment>
<evidence type="ECO:0000256" key="1">
    <source>
        <dbReference type="ARBA" id="ARBA00004496"/>
    </source>
</evidence>
<keyword evidence="4 9" id="KW-0159">Chromosome partition</keyword>
<accession>A0A1H9A3Q6</accession>
<feature type="active site" evidence="9">
    <location>
        <position position="248"/>
    </location>
</feature>
<feature type="active site" description="O-(3'-phospho-DNA)-tyrosine intermediate" evidence="9">
    <location>
        <position position="280"/>
    </location>
</feature>
<comment type="similarity">
    <text evidence="9">Belongs to the 'phage' integrase family. XerC subfamily.</text>
</comment>
<organism evidence="12 13">
    <name type="scientific">Treponema bryantii</name>
    <dbReference type="NCBI Taxonomy" id="163"/>
    <lineage>
        <taxon>Bacteria</taxon>
        <taxon>Pseudomonadati</taxon>
        <taxon>Spirochaetota</taxon>
        <taxon>Spirochaetia</taxon>
        <taxon>Spirochaetales</taxon>
        <taxon>Treponemataceae</taxon>
        <taxon>Treponema</taxon>
    </lineage>
</organism>
<dbReference type="InterPro" id="IPR004107">
    <property type="entry name" value="Integrase_SAM-like_N"/>
</dbReference>
<sequence length="299" mass="33965">MTLRELTEEFLLYLSAVRGLSENTVKGYGNDLLQLQEFLTPELDVQAITRENLMLCIGQLSKQRKSAATVNRFIAAVRTLFAYAAKLKYIEKNPSLEMKTVKLPKRVPNFMTTSEVNELCEEPVNDELLWKSRDHALFLMLYSSGCRASEIVSLKLTDFMDGGRSAIVTGKGNKQRKVYFAEESRKALAEYLKDRKKLLIDLKIEKIPAELFINLKGHPLTTGGLRYILNRYSGVEGTNRHVNPHAFRHTFATNMLGNGADVRIVQEMLGHSSISTTQRYTHITTEKLIDIYNKAHPHS</sequence>
<dbReference type="SUPFAM" id="SSF56349">
    <property type="entry name" value="DNA breaking-rejoining enzymes"/>
    <property type="match status" value="1"/>
</dbReference>
<keyword evidence="7 9" id="KW-0233">DNA recombination</keyword>
<comment type="subunit">
    <text evidence="9">Forms a cyclic heterotetrameric complex composed of two molecules of XerC and two molecules of XerD.</text>
</comment>
<evidence type="ECO:0000256" key="4">
    <source>
        <dbReference type="ARBA" id="ARBA00022829"/>
    </source>
</evidence>